<sequence length="348" mass="39903">MANAIVTNSFKDVSHLPKFNGQNFTEWKYEFQNMMEQLGLKALLEAPPGGVLDAIPLETRVDNAVTNQVDINAWRMRDITCRNYILATTDQSQKILLYPCVTAREMWVKLISQHAARADDTIHQRWQELYDFKYDSEKNVTSYINGIVSIANQLREMNEPVPERQILNKILAALPPNFRMVRSAWTVVPVHERTIDNLTRRLVAEESVIASYESESKNEMSSAFRAYNHSSIRRSRGSYQAGRGGYPGLQGNFQNARRVAANRYNTAYHHNQWEQSKFQNQEFECDLCEVDTHKTADCRKLARARAILKADQGDNFPNMKNQDSAFPVSTSKDQDHVLKKHSKLCVAV</sequence>
<evidence type="ECO:0000313" key="1">
    <source>
        <dbReference type="EMBL" id="KAK4017679.1"/>
    </source>
</evidence>
<dbReference type="EMBL" id="JAOYFB010000013">
    <property type="protein sequence ID" value="KAK4017679.1"/>
    <property type="molecule type" value="Genomic_DNA"/>
</dbReference>
<dbReference type="PANTHER" id="PTHR47481">
    <property type="match status" value="1"/>
</dbReference>
<comment type="caution">
    <text evidence="1">The sequence shown here is derived from an EMBL/GenBank/DDBJ whole genome shotgun (WGS) entry which is preliminary data.</text>
</comment>
<evidence type="ECO:0008006" key="3">
    <source>
        <dbReference type="Google" id="ProtNLM"/>
    </source>
</evidence>
<gene>
    <name evidence="1" type="ORF">OUZ56_033376</name>
</gene>
<keyword evidence="2" id="KW-1185">Reference proteome</keyword>
<proteinExistence type="predicted"/>
<dbReference type="Proteomes" id="UP001234178">
    <property type="component" value="Unassembled WGS sequence"/>
</dbReference>
<organism evidence="1 2">
    <name type="scientific">Daphnia magna</name>
    <dbReference type="NCBI Taxonomy" id="35525"/>
    <lineage>
        <taxon>Eukaryota</taxon>
        <taxon>Metazoa</taxon>
        <taxon>Ecdysozoa</taxon>
        <taxon>Arthropoda</taxon>
        <taxon>Crustacea</taxon>
        <taxon>Branchiopoda</taxon>
        <taxon>Diplostraca</taxon>
        <taxon>Cladocera</taxon>
        <taxon>Anomopoda</taxon>
        <taxon>Daphniidae</taxon>
        <taxon>Daphnia</taxon>
    </lineage>
</organism>
<accession>A0ABQ9ZYM4</accession>
<dbReference type="PANTHER" id="PTHR47481:SF7">
    <property type="entry name" value="CCHC-TYPE DOMAIN-CONTAINING PROTEIN"/>
    <property type="match status" value="1"/>
</dbReference>
<evidence type="ECO:0000313" key="2">
    <source>
        <dbReference type="Proteomes" id="UP001234178"/>
    </source>
</evidence>
<reference evidence="1 2" key="1">
    <citation type="journal article" date="2023" name="Nucleic Acids Res.">
        <title>The hologenome of Daphnia magna reveals possible DNA methylation and microbiome-mediated evolution of the host genome.</title>
        <authorList>
            <person name="Chaturvedi A."/>
            <person name="Li X."/>
            <person name="Dhandapani V."/>
            <person name="Marshall H."/>
            <person name="Kissane S."/>
            <person name="Cuenca-Cambronero M."/>
            <person name="Asole G."/>
            <person name="Calvet F."/>
            <person name="Ruiz-Romero M."/>
            <person name="Marangio P."/>
            <person name="Guigo R."/>
            <person name="Rago D."/>
            <person name="Mirbahai L."/>
            <person name="Eastwood N."/>
            <person name="Colbourne J.K."/>
            <person name="Zhou J."/>
            <person name="Mallon E."/>
            <person name="Orsini L."/>
        </authorList>
    </citation>
    <scope>NUCLEOTIDE SEQUENCE [LARGE SCALE GENOMIC DNA]</scope>
    <source>
        <strain evidence="1">LRV0_1</strain>
    </source>
</reference>
<protein>
    <recommendedName>
        <fullName evidence="3">DUF4219 domain-containing protein</fullName>
    </recommendedName>
</protein>
<dbReference type="Pfam" id="PF14223">
    <property type="entry name" value="Retrotran_gag_2"/>
    <property type="match status" value="1"/>
</dbReference>
<name>A0ABQ9ZYM4_9CRUS</name>